<comment type="function">
    <text evidence="2">Involved in the biosynthesis of the iron-molybdenum cofactor (FeMo-co or M-cluster) found in the dinitrogenase enzyme of the nitrogenase complex in nitrogen-fixing microorganisms. NifB catalyzes the crucial step of radical SAM-dependent carbide insertion that occurs concomitant with the insertion of a 9th sulfur and the rearrangement/coupling of two [4Fe-4S] clusters into a [8Fe-9S-C] cluster, the precursor to the M-cluster.</text>
</comment>
<evidence type="ECO:0000259" key="15">
    <source>
        <dbReference type="PROSITE" id="PS51918"/>
    </source>
</evidence>
<evidence type="ECO:0000256" key="8">
    <source>
        <dbReference type="ARBA" id="ARBA00022723"/>
    </source>
</evidence>
<dbReference type="InterPro" id="IPR000385">
    <property type="entry name" value="MoaA_NifB_PqqE_Fe-S-bd_CS"/>
</dbReference>
<keyword evidence="12" id="KW-0456">Lyase</keyword>
<evidence type="ECO:0000256" key="9">
    <source>
        <dbReference type="ARBA" id="ARBA00023004"/>
    </source>
</evidence>
<dbReference type="SFLD" id="SFLDS00029">
    <property type="entry name" value="Radical_SAM"/>
    <property type="match status" value="1"/>
</dbReference>
<dbReference type="SFLD" id="SFLDG01067">
    <property type="entry name" value="SPASM/twitch_domain_containing"/>
    <property type="match status" value="1"/>
</dbReference>
<keyword evidence="11" id="KW-0535">Nitrogen fixation</keyword>
<dbReference type="Pfam" id="PF04055">
    <property type="entry name" value="Radical_SAM"/>
    <property type="match status" value="1"/>
</dbReference>
<evidence type="ECO:0000256" key="14">
    <source>
        <dbReference type="ARBA" id="ARBA00032102"/>
    </source>
</evidence>
<comment type="pathway">
    <text evidence="3">Cofactor biosynthesis; Fe-Mo cofactor biosynthesis.</text>
</comment>
<dbReference type="InterPro" id="IPR013785">
    <property type="entry name" value="Aldolase_TIM"/>
</dbReference>
<dbReference type="PANTHER" id="PTHR43787">
    <property type="entry name" value="FEMO COFACTOR BIOSYNTHESIS PROTEIN NIFB-RELATED"/>
    <property type="match status" value="1"/>
</dbReference>
<evidence type="ECO:0000256" key="11">
    <source>
        <dbReference type="ARBA" id="ARBA00023231"/>
    </source>
</evidence>
<dbReference type="SUPFAM" id="SSF53146">
    <property type="entry name" value="Nitrogenase accessory factor-like"/>
    <property type="match status" value="1"/>
</dbReference>
<dbReference type="Pfam" id="PF02579">
    <property type="entry name" value="Nitro_FeMo-Co"/>
    <property type="match status" value="1"/>
</dbReference>
<evidence type="ECO:0000256" key="10">
    <source>
        <dbReference type="ARBA" id="ARBA00023014"/>
    </source>
</evidence>
<dbReference type="InterPro" id="IPR034165">
    <property type="entry name" value="NifB_C"/>
</dbReference>
<dbReference type="SFLD" id="SFLDF00281">
    <property type="entry name" value="FeMo_cofactor_biosynthesis_pro"/>
    <property type="match status" value="1"/>
</dbReference>
<dbReference type="EMBL" id="CP009933">
    <property type="protein sequence ID" value="AKA67367.1"/>
    <property type="molecule type" value="Genomic_DNA"/>
</dbReference>
<keyword evidence="8" id="KW-0479">Metal-binding</keyword>
<dbReference type="InterPro" id="IPR003731">
    <property type="entry name" value="Di-Nase_FeMo-co_biosynth"/>
</dbReference>
<dbReference type="Gene3D" id="3.20.20.70">
    <property type="entry name" value="Aldolase class I"/>
    <property type="match status" value="1"/>
</dbReference>
<evidence type="ECO:0000256" key="7">
    <source>
        <dbReference type="ARBA" id="ARBA00022691"/>
    </source>
</evidence>
<evidence type="ECO:0000256" key="3">
    <source>
        <dbReference type="ARBA" id="ARBA00005155"/>
    </source>
</evidence>
<dbReference type="PANTHER" id="PTHR43787:SF13">
    <property type="entry name" value="FEMO COFACTOR BIOSYNTHESIS PROTEIN NIFB"/>
    <property type="match status" value="1"/>
</dbReference>
<dbReference type="AlphaFoldDB" id="A0A0E3JLX3"/>
<dbReference type="KEGG" id="csq:CSCA_0242"/>
<organism evidence="16 17">
    <name type="scientific">Clostridium scatologenes</name>
    <dbReference type="NCBI Taxonomy" id="1548"/>
    <lineage>
        <taxon>Bacteria</taxon>
        <taxon>Bacillati</taxon>
        <taxon>Bacillota</taxon>
        <taxon>Clostridia</taxon>
        <taxon>Eubacteriales</taxon>
        <taxon>Clostridiaceae</taxon>
        <taxon>Clostridium</taxon>
    </lineage>
</organism>
<dbReference type="RefSeq" id="WP_029160436.1">
    <property type="nucleotide sequence ID" value="NZ_CP009933.1"/>
</dbReference>
<proteinExistence type="inferred from homology"/>
<evidence type="ECO:0000256" key="2">
    <source>
        <dbReference type="ARBA" id="ARBA00003522"/>
    </source>
</evidence>
<dbReference type="InterPro" id="IPR005980">
    <property type="entry name" value="Nase_CF_NifB"/>
</dbReference>
<evidence type="ECO:0000313" key="16">
    <source>
        <dbReference type="EMBL" id="AKA67367.1"/>
    </source>
</evidence>
<evidence type="ECO:0000256" key="6">
    <source>
        <dbReference type="ARBA" id="ARBA00022485"/>
    </source>
</evidence>
<evidence type="ECO:0000256" key="5">
    <source>
        <dbReference type="ARBA" id="ARBA00021702"/>
    </source>
</evidence>
<evidence type="ECO:0000256" key="12">
    <source>
        <dbReference type="ARBA" id="ARBA00023239"/>
    </source>
</evidence>
<dbReference type="InterPro" id="IPR007197">
    <property type="entry name" value="rSAM"/>
</dbReference>
<dbReference type="Proteomes" id="UP000033115">
    <property type="component" value="Chromosome"/>
</dbReference>
<dbReference type="GO" id="GO:0046872">
    <property type="term" value="F:metal ion binding"/>
    <property type="evidence" value="ECO:0007669"/>
    <property type="project" value="UniProtKB-KW"/>
</dbReference>
<accession>A0A0E3JLX3</accession>
<dbReference type="SMART" id="SM00729">
    <property type="entry name" value="Elp3"/>
    <property type="match status" value="1"/>
</dbReference>
<dbReference type="HOGENOM" id="CLU_027639_0_0_9"/>
<keyword evidence="7" id="KW-0949">S-adenosyl-L-methionine</keyword>
<evidence type="ECO:0000313" key="17">
    <source>
        <dbReference type="Proteomes" id="UP000033115"/>
    </source>
</evidence>
<evidence type="ECO:0000256" key="13">
    <source>
        <dbReference type="ARBA" id="ARBA00030926"/>
    </source>
</evidence>
<feature type="domain" description="Radical SAM core" evidence="15">
    <location>
        <begin position="24"/>
        <end position="266"/>
    </location>
</feature>
<dbReference type="GO" id="GO:0016829">
    <property type="term" value="F:lyase activity"/>
    <property type="evidence" value="ECO:0007669"/>
    <property type="project" value="UniProtKB-KW"/>
</dbReference>
<dbReference type="GO" id="GO:0032324">
    <property type="term" value="P:molybdopterin cofactor biosynthetic process"/>
    <property type="evidence" value="ECO:0007669"/>
    <property type="project" value="UniProtKB-ARBA"/>
</dbReference>
<dbReference type="GO" id="GO:0051539">
    <property type="term" value="F:4 iron, 4 sulfur cluster binding"/>
    <property type="evidence" value="ECO:0007669"/>
    <property type="project" value="UniProtKB-KW"/>
</dbReference>
<gene>
    <name evidence="16" type="ORF">CSCA_0242</name>
</gene>
<keyword evidence="9" id="KW-0408">Iron</keyword>
<dbReference type="InterPro" id="IPR036105">
    <property type="entry name" value="DiNase_FeMo-co_biosyn_sf"/>
</dbReference>
<dbReference type="InterPro" id="IPR006638">
    <property type="entry name" value="Elp3/MiaA/NifB-like_rSAM"/>
</dbReference>
<sequence length="425" mass="48144">MSVNVSARTIEEKTFMHPCYNCIAHKYARMHIPVAPKCNVSCNFCNRKYDCVNETRPGVTSEVLTPEEAKDKFKIVKDKVRNLTVVGIAGPGDPLANFDETKKSIELIKNESKDITFCLSTNGLMLPFYVDKLIELEVTHLTITINAVDPKIGGEIYKFVNYLGDVFVGEEAGRVLLSNQLSGLKYAAQKGIVCKVNIVMIKGVNDVHVPEIVKKVKECGAYMANIMPLIPVKGSAFENNPTVTEVELNNMRKSCDSILKQMYHCKQCRADAIGTLENDISSQFRGNNISEESNDNENKLEDKNVIELKHHKYRFAIASKSGVSIDEHFGHASEFYIYDMINDEIKFREKRKVNKYCNGVYDCGEHEDKIENIIKNVIDCNAVLVVRAGFEPMDRLYEKGIRVFEMYQEINKGIRKAVELLKKNK</sequence>
<keyword evidence="17" id="KW-1185">Reference proteome</keyword>
<dbReference type="STRING" id="1548.CSCA_0242"/>
<reference evidence="16 17" key="1">
    <citation type="journal article" date="2015" name="J. Biotechnol.">
        <title>Complete genome sequence of a malodorant-producing acetogen, Clostridium scatologenes ATCC 25775(T).</title>
        <authorList>
            <person name="Zhu Z."/>
            <person name="Guo T."/>
            <person name="Zheng H."/>
            <person name="Song T."/>
            <person name="Ouyang P."/>
            <person name="Xie J."/>
        </authorList>
    </citation>
    <scope>NUCLEOTIDE SEQUENCE [LARGE SCALE GENOMIC DNA]</scope>
    <source>
        <strain evidence="16 17">ATCC 25775</strain>
    </source>
</reference>
<evidence type="ECO:0000256" key="1">
    <source>
        <dbReference type="ARBA" id="ARBA00001966"/>
    </source>
</evidence>
<protein>
    <recommendedName>
        <fullName evidence="5">FeMo cofactor biosynthesis protein NifB</fullName>
    </recommendedName>
    <alternativeName>
        <fullName evidence="14">Nitrogenase cofactor maturase NifB</fullName>
    </alternativeName>
    <alternativeName>
        <fullName evidence="13">Radical SAM assemblase NifB</fullName>
    </alternativeName>
</protein>
<dbReference type="CDD" id="cd00852">
    <property type="entry name" value="NifB"/>
    <property type="match status" value="1"/>
</dbReference>
<dbReference type="Gene3D" id="3.30.420.130">
    <property type="entry name" value="Dinitrogenase iron-molybdenum cofactor biosynthesis domain"/>
    <property type="match status" value="1"/>
</dbReference>
<dbReference type="SFLD" id="SFLDG01068">
    <property type="entry name" value="FeMo_cofactor_biosynthesis_pro"/>
    <property type="match status" value="1"/>
</dbReference>
<keyword evidence="10" id="KW-0411">Iron-sulfur</keyword>
<dbReference type="InterPro" id="IPR058240">
    <property type="entry name" value="rSAM_sf"/>
</dbReference>
<name>A0A0E3JLX3_CLOSL</name>
<dbReference type="PROSITE" id="PS51918">
    <property type="entry name" value="RADICAL_SAM"/>
    <property type="match status" value="1"/>
</dbReference>
<comment type="cofactor">
    <cofactor evidence="1">
        <name>[4Fe-4S] cluster</name>
        <dbReference type="ChEBI" id="CHEBI:49883"/>
    </cofactor>
</comment>
<dbReference type="SUPFAM" id="SSF102114">
    <property type="entry name" value="Radical SAM enzymes"/>
    <property type="match status" value="1"/>
</dbReference>
<dbReference type="UniPathway" id="UPA00782"/>
<dbReference type="NCBIfam" id="TIGR01290">
    <property type="entry name" value="nifB"/>
    <property type="match status" value="1"/>
</dbReference>
<comment type="similarity">
    <text evidence="4">Belongs to the radical SAM superfamily. NifB family.</text>
</comment>
<evidence type="ECO:0000256" key="4">
    <source>
        <dbReference type="ARBA" id="ARBA00006804"/>
    </source>
</evidence>
<dbReference type="PROSITE" id="PS01305">
    <property type="entry name" value="MOAA_NIFB_PQQE"/>
    <property type="match status" value="1"/>
</dbReference>
<keyword evidence="6" id="KW-0004">4Fe-4S</keyword>